<dbReference type="AlphaFoldDB" id="A0A9Q1MWD5"/>
<dbReference type="EMBL" id="JAJAGQ010000002">
    <property type="protein sequence ID" value="KAJ8570424.1"/>
    <property type="molecule type" value="Genomic_DNA"/>
</dbReference>
<proteinExistence type="predicted"/>
<feature type="compositionally biased region" description="Basic and acidic residues" evidence="1">
    <location>
        <begin position="1"/>
        <end position="16"/>
    </location>
</feature>
<keyword evidence="3" id="KW-1185">Reference proteome</keyword>
<evidence type="ECO:0000256" key="1">
    <source>
        <dbReference type="SAM" id="MobiDB-lite"/>
    </source>
</evidence>
<accession>A0A9Q1MWD5</accession>
<feature type="region of interest" description="Disordered" evidence="1">
    <location>
        <begin position="1"/>
        <end position="21"/>
    </location>
</feature>
<protein>
    <submittedName>
        <fullName evidence="2">Uncharacterized protein</fullName>
    </submittedName>
</protein>
<dbReference type="Proteomes" id="UP001152561">
    <property type="component" value="Unassembled WGS sequence"/>
</dbReference>
<evidence type="ECO:0000313" key="2">
    <source>
        <dbReference type="EMBL" id="KAJ8570424.1"/>
    </source>
</evidence>
<comment type="caution">
    <text evidence="2">The sequence shown here is derived from an EMBL/GenBank/DDBJ whole genome shotgun (WGS) entry which is preliminary data.</text>
</comment>
<gene>
    <name evidence="2" type="ORF">K7X08_037396</name>
</gene>
<reference evidence="3" key="1">
    <citation type="journal article" date="2023" name="Proc. Natl. Acad. Sci. U.S.A.">
        <title>Genomic and structural basis for evolution of tropane alkaloid biosynthesis.</title>
        <authorList>
            <person name="Wanga Y.-J."/>
            <person name="Taina T."/>
            <person name="Yua J.-Y."/>
            <person name="Lia J."/>
            <person name="Xua B."/>
            <person name="Chenc J."/>
            <person name="D'Auriad J.C."/>
            <person name="Huanga J.-P."/>
            <person name="Huanga S.-X."/>
        </authorList>
    </citation>
    <scope>NUCLEOTIDE SEQUENCE [LARGE SCALE GENOMIC DNA]</scope>
    <source>
        <strain evidence="3">cv. KIB-2019</strain>
    </source>
</reference>
<evidence type="ECO:0000313" key="3">
    <source>
        <dbReference type="Proteomes" id="UP001152561"/>
    </source>
</evidence>
<sequence length="66" mass="7537">MPENEQEKARVRERTETNQIGAPATGDFNGFFRLTDHILCDISCFVYLLARGGLHSFAKPCQHELR</sequence>
<name>A0A9Q1MWD5_9SOLA</name>
<organism evidence="2 3">
    <name type="scientific">Anisodus acutangulus</name>
    <dbReference type="NCBI Taxonomy" id="402998"/>
    <lineage>
        <taxon>Eukaryota</taxon>
        <taxon>Viridiplantae</taxon>
        <taxon>Streptophyta</taxon>
        <taxon>Embryophyta</taxon>
        <taxon>Tracheophyta</taxon>
        <taxon>Spermatophyta</taxon>
        <taxon>Magnoliopsida</taxon>
        <taxon>eudicotyledons</taxon>
        <taxon>Gunneridae</taxon>
        <taxon>Pentapetalae</taxon>
        <taxon>asterids</taxon>
        <taxon>lamiids</taxon>
        <taxon>Solanales</taxon>
        <taxon>Solanaceae</taxon>
        <taxon>Solanoideae</taxon>
        <taxon>Hyoscyameae</taxon>
        <taxon>Anisodus</taxon>
    </lineage>
</organism>